<evidence type="ECO:0000256" key="2">
    <source>
        <dbReference type="SAM" id="SignalP"/>
    </source>
</evidence>
<evidence type="ECO:0000256" key="1">
    <source>
        <dbReference type="SAM" id="MobiDB-lite"/>
    </source>
</evidence>
<evidence type="ECO:0000313" key="3">
    <source>
        <dbReference type="EMBL" id="UXP31236.1"/>
    </source>
</evidence>
<dbReference type="EMBL" id="CP106679">
    <property type="protein sequence ID" value="UXP31236.1"/>
    <property type="molecule type" value="Genomic_DNA"/>
</dbReference>
<dbReference type="RefSeq" id="WP_262308676.1">
    <property type="nucleotide sequence ID" value="NZ_CP106679.1"/>
</dbReference>
<feature type="signal peptide" evidence="2">
    <location>
        <begin position="1"/>
        <end position="19"/>
    </location>
</feature>
<feature type="chain" id="PRO_5047076391" evidence="2">
    <location>
        <begin position="20"/>
        <end position="107"/>
    </location>
</feature>
<reference evidence="3" key="1">
    <citation type="submission" date="2022-09" db="EMBL/GenBank/DDBJ databases">
        <title>Comparative genomics and taxonomic characterization of three novel marine species of genus Reichenbachiella exhibiting antioxidant and polysaccharide degradation activities.</title>
        <authorList>
            <person name="Muhammad N."/>
            <person name="Lee Y.-J."/>
            <person name="Ko J."/>
            <person name="Kim S.-G."/>
        </authorList>
    </citation>
    <scope>NUCLEOTIDE SEQUENCE</scope>
    <source>
        <strain evidence="3">BKB1-1</strain>
    </source>
</reference>
<dbReference type="Pfam" id="PF07813">
    <property type="entry name" value="LTXXQ"/>
    <property type="match status" value="1"/>
</dbReference>
<dbReference type="Proteomes" id="UP001065174">
    <property type="component" value="Chromosome"/>
</dbReference>
<accession>A0ABY6CL40</accession>
<gene>
    <name evidence="3" type="ORF">N6H18_12845</name>
</gene>
<organism evidence="3 4">
    <name type="scientific">Reichenbachiella agarivorans</name>
    <dbReference type="NCBI Taxonomy" id="2979464"/>
    <lineage>
        <taxon>Bacteria</taxon>
        <taxon>Pseudomonadati</taxon>
        <taxon>Bacteroidota</taxon>
        <taxon>Cytophagia</taxon>
        <taxon>Cytophagales</taxon>
        <taxon>Reichenbachiellaceae</taxon>
        <taxon>Reichenbachiella</taxon>
    </lineage>
</organism>
<dbReference type="InterPro" id="IPR012899">
    <property type="entry name" value="LTXXQ"/>
</dbReference>
<proteinExistence type="predicted"/>
<protein>
    <submittedName>
        <fullName evidence="3">Spy/CpxP family protein refolding chaperone</fullName>
    </submittedName>
</protein>
<sequence length="107" mass="12046">MKQIVMITALLCLGTGLMAQGQKGSKQGPPPEMSIEEITKELSLTDDQVTQWEEIHKKYPKPSSGQRPSKETMEAMTQEIEAILTDEQIEKFTAMREKSKKQGPPRN</sequence>
<keyword evidence="2" id="KW-0732">Signal</keyword>
<evidence type="ECO:0000313" key="4">
    <source>
        <dbReference type="Proteomes" id="UP001065174"/>
    </source>
</evidence>
<name>A0ABY6CL40_9BACT</name>
<keyword evidence="4" id="KW-1185">Reference proteome</keyword>
<feature type="region of interest" description="Disordered" evidence="1">
    <location>
        <begin position="53"/>
        <end position="73"/>
    </location>
</feature>